<reference evidence="2" key="1">
    <citation type="submission" date="2017-07" db="EMBL/GenBank/DDBJ databases">
        <title>Taro Niue Genome Assembly and Annotation.</title>
        <authorList>
            <person name="Atibalentja N."/>
            <person name="Keating K."/>
            <person name="Fields C.J."/>
        </authorList>
    </citation>
    <scope>NUCLEOTIDE SEQUENCE</scope>
    <source>
        <strain evidence="2">Niue_2</strain>
        <tissue evidence="2">Leaf</tissue>
    </source>
</reference>
<comment type="caution">
    <text evidence="2">The sequence shown here is derived from an EMBL/GenBank/DDBJ whole genome shotgun (WGS) entry which is preliminary data.</text>
</comment>
<organism evidence="2 3">
    <name type="scientific">Colocasia esculenta</name>
    <name type="common">Wild taro</name>
    <name type="synonym">Arum esculentum</name>
    <dbReference type="NCBI Taxonomy" id="4460"/>
    <lineage>
        <taxon>Eukaryota</taxon>
        <taxon>Viridiplantae</taxon>
        <taxon>Streptophyta</taxon>
        <taxon>Embryophyta</taxon>
        <taxon>Tracheophyta</taxon>
        <taxon>Spermatophyta</taxon>
        <taxon>Magnoliopsida</taxon>
        <taxon>Liliopsida</taxon>
        <taxon>Araceae</taxon>
        <taxon>Aroideae</taxon>
        <taxon>Colocasieae</taxon>
        <taxon>Colocasia</taxon>
    </lineage>
</organism>
<dbReference type="EMBL" id="NMUH01000832">
    <property type="protein sequence ID" value="MQL85508.1"/>
    <property type="molecule type" value="Genomic_DNA"/>
</dbReference>
<keyword evidence="3" id="KW-1185">Reference proteome</keyword>
<dbReference type="AlphaFoldDB" id="A0A843UPU9"/>
<evidence type="ECO:0000256" key="1">
    <source>
        <dbReference type="SAM" id="MobiDB-lite"/>
    </source>
</evidence>
<sequence length="204" mass="22920">MDVQELLYQMFMEKCTESLSESKPNSLEGARTNMDEERLLVRSVQHMGRREMARNLHNNESESGCQSKGQQAYKWVRLLCDPSVQIGKSYKNELKWPLTFHGVFDKTHKKKGTDQYISDRAQKVVESYSQQMTEKYIGEEEQPQLDPEVWVPASGAPKKGHVYGFGHSMNTSRVLSSTSSSGSQATSAFTTPSVPSTSPSEVMG</sequence>
<accession>A0A843UPU9</accession>
<dbReference type="Proteomes" id="UP000652761">
    <property type="component" value="Unassembled WGS sequence"/>
</dbReference>
<evidence type="ECO:0000313" key="2">
    <source>
        <dbReference type="EMBL" id="MQL85508.1"/>
    </source>
</evidence>
<gene>
    <name evidence="2" type="ORF">Taro_018027</name>
</gene>
<evidence type="ECO:0000313" key="3">
    <source>
        <dbReference type="Proteomes" id="UP000652761"/>
    </source>
</evidence>
<dbReference type="Pfam" id="PF03004">
    <property type="entry name" value="Transposase_24"/>
    <property type="match status" value="1"/>
</dbReference>
<feature type="region of interest" description="Disordered" evidence="1">
    <location>
        <begin position="172"/>
        <end position="204"/>
    </location>
</feature>
<protein>
    <submittedName>
        <fullName evidence="2">Uncharacterized protein</fullName>
    </submittedName>
</protein>
<dbReference type="InterPro" id="IPR004252">
    <property type="entry name" value="Probable_transposase_24"/>
</dbReference>
<name>A0A843UPU9_COLES</name>
<proteinExistence type="predicted"/>